<name>A0A9J7M1Y3_BRAFL</name>
<keyword evidence="1" id="KW-1185">Reference proteome</keyword>
<proteinExistence type="predicted"/>
<sequence length="132" mass="14765">MVVSFGSQAGAQRWLQDTSCPYDMLLDQDRKLYGAFGLGRSVSKVWSVAALTYYAEQKAARRTLPKKYENVEDDPHQMGGDFIFDPQGKALLVHCSKVSTDRPEVSTIISVLKDYQGKGEPMSKRVKKEEGT</sequence>
<dbReference type="Proteomes" id="UP000001554">
    <property type="component" value="Chromosome 1"/>
</dbReference>
<dbReference type="Gene3D" id="3.40.30.10">
    <property type="entry name" value="Glutaredoxin"/>
    <property type="match status" value="1"/>
</dbReference>
<dbReference type="OMA" id="ADNMEFP"/>
<dbReference type="RefSeq" id="XP_035692664.1">
    <property type="nucleotide sequence ID" value="XM_035836771.1"/>
</dbReference>
<accession>A0A9J7M1Y3</accession>
<dbReference type="GeneID" id="118427115"/>
<dbReference type="Pfam" id="PF13911">
    <property type="entry name" value="AhpC-TSA_2"/>
    <property type="match status" value="1"/>
</dbReference>
<gene>
    <name evidence="2" type="primary">LOC118427115</name>
</gene>
<dbReference type="InterPro" id="IPR036249">
    <property type="entry name" value="Thioredoxin-like_sf"/>
</dbReference>
<evidence type="ECO:0000313" key="1">
    <source>
        <dbReference type="Proteomes" id="UP000001554"/>
    </source>
</evidence>
<reference evidence="2" key="2">
    <citation type="submission" date="2025-08" db="UniProtKB">
        <authorList>
            <consortium name="RefSeq"/>
        </authorList>
    </citation>
    <scope>IDENTIFICATION</scope>
    <source>
        <strain evidence="2">S238N-H82</strain>
        <tissue evidence="2">Testes</tissue>
    </source>
</reference>
<dbReference type="AlphaFoldDB" id="A0A9J7M1Y3"/>
<dbReference type="SUPFAM" id="SSF52833">
    <property type="entry name" value="Thioredoxin-like"/>
    <property type="match status" value="1"/>
</dbReference>
<evidence type="ECO:0000313" key="2">
    <source>
        <dbReference type="RefSeq" id="XP_035692664.1"/>
    </source>
</evidence>
<reference evidence="1" key="1">
    <citation type="journal article" date="2020" name="Nat. Ecol. Evol.">
        <title>Deeply conserved synteny resolves early events in vertebrate evolution.</title>
        <authorList>
            <person name="Simakov O."/>
            <person name="Marletaz F."/>
            <person name="Yue J.X."/>
            <person name="O'Connell B."/>
            <person name="Jenkins J."/>
            <person name="Brandt A."/>
            <person name="Calef R."/>
            <person name="Tung C.H."/>
            <person name="Huang T.K."/>
            <person name="Schmutz J."/>
            <person name="Satoh N."/>
            <person name="Yu J.K."/>
            <person name="Putnam N.H."/>
            <person name="Green R.E."/>
            <person name="Rokhsar D.S."/>
        </authorList>
    </citation>
    <scope>NUCLEOTIDE SEQUENCE [LARGE SCALE GENOMIC DNA]</scope>
    <source>
        <strain evidence="1">S238N-H82</strain>
    </source>
</reference>
<dbReference type="InterPro" id="IPR032801">
    <property type="entry name" value="PXL2A/B/C"/>
</dbReference>
<organism evidence="1 2">
    <name type="scientific">Branchiostoma floridae</name>
    <name type="common">Florida lancelet</name>
    <name type="synonym">Amphioxus</name>
    <dbReference type="NCBI Taxonomy" id="7739"/>
    <lineage>
        <taxon>Eukaryota</taxon>
        <taxon>Metazoa</taxon>
        <taxon>Chordata</taxon>
        <taxon>Cephalochordata</taxon>
        <taxon>Leptocardii</taxon>
        <taxon>Amphioxiformes</taxon>
        <taxon>Branchiostomatidae</taxon>
        <taxon>Branchiostoma</taxon>
    </lineage>
</organism>
<protein>
    <submittedName>
        <fullName evidence="2">Uncharacterized protein LOC118427115 isoform X2</fullName>
    </submittedName>
</protein>